<protein>
    <submittedName>
        <fullName evidence="3">Uncharacterized protein</fullName>
    </submittedName>
</protein>
<evidence type="ECO:0000256" key="2">
    <source>
        <dbReference type="SAM" id="SignalP"/>
    </source>
</evidence>
<proteinExistence type="predicted"/>
<sequence>MPAFKSILASVALMALAFSPIAAASAGKTGSLAARNANHVARSQVKASAALTKRANKAKRGTPRVKSSSTKSSSTKLTKAKVADPYAKGSTFLSTKAALAAAAIRCNKNNGGDAKCGTLTSPPENASGLCYKARCTFRCNDGFAPSGTACMAAASECSGVACPTVTDGYNVCTNGACAPGCFEGTTLYQAGTTYKCFATATDAANCGAPGTACPASYNGVGSPRCNNSKCTISCPAGSSLRKAQSTTNPFTCY</sequence>
<evidence type="ECO:0000256" key="1">
    <source>
        <dbReference type="SAM" id="MobiDB-lite"/>
    </source>
</evidence>
<accession>A0A1Y2ENF8</accession>
<dbReference type="AlphaFoldDB" id="A0A1Y2ENF8"/>
<dbReference type="InParanoid" id="A0A1Y2ENF8"/>
<feature type="region of interest" description="Disordered" evidence="1">
    <location>
        <begin position="44"/>
        <end position="76"/>
    </location>
</feature>
<gene>
    <name evidence="3" type="ORF">BCR35DRAFT_307544</name>
</gene>
<dbReference type="EMBL" id="MCGR01000050">
    <property type="protein sequence ID" value="ORY72766.1"/>
    <property type="molecule type" value="Genomic_DNA"/>
</dbReference>
<reference evidence="3 4" key="1">
    <citation type="submission" date="2016-07" db="EMBL/GenBank/DDBJ databases">
        <title>Pervasive Adenine N6-methylation of Active Genes in Fungi.</title>
        <authorList>
            <consortium name="DOE Joint Genome Institute"/>
            <person name="Mondo S.J."/>
            <person name="Dannebaum R.O."/>
            <person name="Kuo R.C."/>
            <person name="Labutti K."/>
            <person name="Haridas S."/>
            <person name="Kuo A."/>
            <person name="Salamov A."/>
            <person name="Ahrendt S.R."/>
            <person name="Lipzen A."/>
            <person name="Sullivan W."/>
            <person name="Andreopoulos W.B."/>
            <person name="Clum A."/>
            <person name="Lindquist E."/>
            <person name="Daum C."/>
            <person name="Ramamoorthy G.K."/>
            <person name="Gryganskyi A."/>
            <person name="Culley D."/>
            <person name="Magnuson J.K."/>
            <person name="James T.Y."/>
            <person name="O'Malley M.A."/>
            <person name="Stajich J.E."/>
            <person name="Spatafora J.W."/>
            <person name="Visel A."/>
            <person name="Grigoriev I.V."/>
        </authorList>
    </citation>
    <scope>NUCLEOTIDE SEQUENCE [LARGE SCALE GENOMIC DNA]</scope>
    <source>
        <strain evidence="3 4">62-1032</strain>
    </source>
</reference>
<keyword evidence="2" id="KW-0732">Signal</keyword>
<feature type="chain" id="PRO_5012779256" evidence="2">
    <location>
        <begin position="24"/>
        <end position="253"/>
    </location>
</feature>
<evidence type="ECO:0000313" key="4">
    <source>
        <dbReference type="Proteomes" id="UP000193467"/>
    </source>
</evidence>
<comment type="caution">
    <text evidence="3">The sequence shown here is derived from an EMBL/GenBank/DDBJ whole genome shotgun (WGS) entry which is preliminary data.</text>
</comment>
<keyword evidence="4" id="KW-1185">Reference proteome</keyword>
<dbReference type="Proteomes" id="UP000193467">
    <property type="component" value="Unassembled WGS sequence"/>
</dbReference>
<name>A0A1Y2ENF8_9BASI</name>
<feature type="compositionally biased region" description="Low complexity" evidence="1">
    <location>
        <begin position="66"/>
        <end position="76"/>
    </location>
</feature>
<feature type="signal peptide" evidence="2">
    <location>
        <begin position="1"/>
        <end position="23"/>
    </location>
</feature>
<feature type="compositionally biased region" description="Basic residues" evidence="1">
    <location>
        <begin position="54"/>
        <end position="63"/>
    </location>
</feature>
<evidence type="ECO:0000313" key="3">
    <source>
        <dbReference type="EMBL" id="ORY72766.1"/>
    </source>
</evidence>
<organism evidence="3 4">
    <name type="scientific">Leucosporidium creatinivorum</name>
    <dbReference type="NCBI Taxonomy" id="106004"/>
    <lineage>
        <taxon>Eukaryota</taxon>
        <taxon>Fungi</taxon>
        <taxon>Dikarya</taxon>
        <taxon>Basidiomycota</taxon>
        <taxon>Pucciniomycotina</taxon>
        <taxon>Microbotryomycetes</taxon>
        <taxon>Leucosporidiales</taxon>
        <taxon>Leucosporidium</taxon>
    </lineage>
</organism>
<dbReference type="OrthoDB" id="2525203at2759"/>